<dbReference type="PANTHER" id="PTHR46268">
    <property type="entry name" value="STRESS RESPONSE PROTEIN NHAX"/>
    <property type="match status" value="1"/>
</dbReference>
<protein>
    <submittedName>
        <fullName evidence="3">Universal stress protein</fullName>
    </submittedName>
</protein>
<evidence type="ECO:0000259" key="2">
    <source>
        <dbReference type="Pfam" id="PF00582"/>
    </source>
</evidence>
<dbReference type="SUPFAM" id="SSF52402">
    <property type="entry name" value="Adenine nucleotide alpha hydrolases-like"/>
    <property type="match status" value="2"/>
</dbReference>
<accession>A0A7C5HQC2</accession>
<sequence length="285" mass="31491">MPKIIACIDGSNAAEAVSDAAVWAASQLDAPLLFMHVLEKTETPVKGDLSGTIGLGTREHMLKEIVKLEEKKSRLALELGKQLLADARQRAAERYAGETESLQRHGSLIETVLELQPESRLLVMGRQGETHENSPGSIGSHIETIVRTMHRPILVVMPAGFTPPERFMIAYDASETAQQVLDMLAQSPLLKGLECHVVMVANSNKPEHHQRLDAACRKLEQEGFTVTRALLSGEVVETLHDYQNSHDIDLMIMGAYGHSKIRRFFVGSNTTKMISSSRIPLLLLR</sequence>
<dbReference type="InterPro" id="IPR006015">
    <property type="entry name" value="Universal_stress_UspA"/>
</dbReference>
<name>A0A7C5HQC2_9CHLB</name>
<dbReference type="EMBL" id="DRSK01000252">
    <property type="protein sequence ID" value="HHE08120.1"/>
    <property type="molecule type" value="Genomic_DNA"/>
</dbReference>
<comment type="caution">
    <text evidence="3">The sequence shown here is derived from an EMBL/GenBank/DDBJ whole genome shotgun (WGS) entry which is preliminary data.</text>
</comment>
<evidence type="ECO:0000313" key="3">
    <source>
        <dbReference type="EMBL" id="HHE08120.1"/>
    </source>
</evidence>
<feature type="domain" description="UspA" evidence="2">
    <location>
        <begin position="3"/>
        <end position="156"/>
    </location>
</feature>
<feature type="domain" description="UspA" evidence="2">
    <location>
        <begin position="166"/>
        <end position="285"/>
    </location>
</feature>
<dbReference type="Proteomes" id="UP000886059">
    <property type="component" value="Unassembled WGS sequence"/>
</dbReference>
<dbReference type="PANTHER" id="PTHR46268:SF6">
    <property type="entry name" value="UNIVERSAL STRESS PROTEIN UP12"/>
    <property type="match status" value="1"/>
</dbReference>
<proteinExistence type="inferred from homology"/>
<comment type="similarity">
    <text evidence="1">Belongs to the universal stress protein A family.</text>
</comment>
<dbReference type="Pfam" id="PF00582">
    <property type="entry name" value="Usp"/>
    <property type="match status" value="2"/>
</dbReference>
<dbReference type="Gene3D" id="3.40.50.12370">
    <property type="match status" value="1"/>
</dbReference>
<dbReference type="CDD" id="cd00293">
    <property type="entry name" value="USP-like"/>
    <property type="match status" value="2"/>
</dbReference>
<evidence type="ECO:0000256" key="1">
    <source>
        <dbReference type="ARBA" id="ARBA00008791"/>
    </source>
</evidence>
<dbReference type="PRINTS" id="PR01438">
    <property type="entry name" value="UNVRSLSTRESS"/>
</dbReference>
<reference evidence="3" key="1">
    <citation type="journal article" date="2020" name="mSystems">
        <title>Genome- and Community-Level Interaction Insights into Carbon Utilization and Element Cycling Functions of Hydrothermarchaeota in Hydrothermal Sediment.</title>
        <authorList>
            <person name="Zhou Z."/>
            <person name="Liu Y."/>
            <person name="Xu W."/>
            <person name="Pan J."/>
            <person name="Luo Z.H."/>
            <person name="Li M."/>
        </authorList>
    </citation>
    <scope>NUCLEOTIDE SEQUENCE [LARGE SCALE GENOMIC DNA]</scope>
    <source>
        <strain evidence="3">HyVt-628</strain>
    </source>
</reference>
<gene>
    <name evidence="3" type="ORF">ENL01_04495</name>
</gene>
<dbReference type="AlphaFoldDB" id="A0A7C5HQC2"/>
<dbReference type="InterPro" id="IPR006016">
    <property type="entry name" value="UspA"/>
</dbReference>
<organism evidence="3">
    <name type="scientific">Chlorobaculum parvum</name>
    <dbReference type="NCBI Taxonomy" id="274539"/>
    <lineage>
        <taxon>Bacteria</taxon>
        <taxon>Pseudomonadati</taxon>
        <taxon>Chlorobiota</taxon>
        <taxon>Chlorobiia</taxon>
        <taxon>Chlorobiales</taxon>
        <taxon>Chlorobiaceae</taxon>
        <taxon>Chlorobaculum</taxon>
    </lineage>
</organism>